<evidence type="ECO:0000256" key="2">
    <source>
        <dbReference type="ARBA" id="ARBA00004443"/>
    </source>
</evidence>
<keyword evidence="8" id="KW-0444">Lipid biosynthesis</keyword>
<evidence type="ECO:0000256" key="9">
    <source>
        <dbReference type="ARBA" id="ARBA00022679"/>
    </source>
</evidence>
<dbReference type="OrthoDB" id="341477at2759"/>
<evidence type="ECO:0000256" key="15">
    <source>
        <dbReference type="ARBA" id="ARBA00023136"/>
    </source>
</evidence>
<dbReference type="GO" id="GO:0032049">
    <property type="term" value="P:cardiolipin biosynthetic process"/>
    <property type="evidence" value="ECO:0007669"/>
    <property type="project" value="InterPro"/>
</dbReference>
<reference evidence="20 21" key="1">
    <citation type="journal article" date="2017" name="Mycologia">
        <title>Bifiguratus adelaidae, gen. et sp. nov., a new member of Mucoromycotina in endophytic and soil-dwelling habitats.</title>
        <authorList>
            <person name="Torres-Cruz T.J."/>
            <person name="Billingsley Tobias T.L."/>
            <person name="Almatruk M."/>
            <person name="Hesse C."/>
            <person name="Kuske C.R."/>
            <person name="Desiro A."/>
            <person name="Benucci G.M."/>
            <person name="Bonito G."/>
            <person name="Stajich J.E."/>
            <person name="Dunlap C."/>
            <person name="Arnold A.E."/>
            <person name="Porras-Alfaro A."/>
        </authorList>
    </citation>
    <scope>NUCLEOTIDE SEQUENCE [LARGE SCALE GENOMIC DNA]</scope>
    <source>
        <strain evidence="20 21">AZ0501</strain>
    </source>
</reference>
<evidence type="ECO:0000256" key="6">
    <source>
        <dbReference type="ARBA" id="ARBA00012487"/>
    </source>
</evidence>
<keyword evidence="12" id="KW-0460">Magnesium</keyword>
<dbReference type="GO" id="GO:0016024">
    <property type="term" value="P:CDP-diacylglycerol biosynthetic process"/>
    <property type="evidence" value="ECO:0007669"/>
    <property type="project" value="UniProtKB-UniPathway"/>
</dbReference>
<name>A0A261Y3B7_9FUNG</name>
<evidence type="ECO:0000256" key="18">
    <source>
        <dbReference type="ARBA" id="ARBA00029893"/>
    </source>
</evidence>
<keyword evidence="16" id="KW-0594">Phospholipid biosynthesis</keyword>
<keyword evidence="10" id="KW-0548">Nucleotidyltransferase</keyword>
<evidence type="ECO:0000256" key="5">
    <source>
        <dbReference type="ARBA" id="ARBA00005458"/>
    </source>
</evidence>
<dbReference type="AlphaFoldDB" id="A0A261Y3B7"/>
<dbReference type="InterPro" id="IPR015222">
    <property type="entry name" value="Tam41"/>
</dbReference>
<evidence type="ECO:0000256" key="12">
    <source>
        <dbReference type="ARBA" id="ARBA00022842"/>
    </source>
</evidence>
<dbReference type="UniPathway" id="UPA00557">
    <property type="reaction ID" value="UER00614"/>
</dbReference>
<dbReference type="EC" id="2.7.7.41" evidence="6"/>
<protein>
    <recommendedName>
        <fullName evidence="7">Phosphatidate cytidylyltransferase, mitochondrial</fullName>
        <ecNumber evidence="6">2.7.7.41</ecNumber>
    </recommendedName>
    <alternativeName>
        <fullName evidence="18">CDP-diacylglycerol synthase</fullName>
    </alternativeName>
</protein>
<evidence type="ECO:0000256" key="4">
    <source>
        <dbReference type="ARBA" id="ARBA00005189"/>
    </source>
</evidence>
<evidence type="ECO:0000256" key="1">
    <source>
        <dbReference type="ARBA" id="ARBA00001946"/>
    </source>
</evidence>
<comment type="similarity">
    <text evidence="5">Belongs to the TAM41 family.</text>
</comment>
<comment type="pathway">
    <text evidence="3">Phospholipid metabolism; CDP-diacylglycerol biosynthesis; CDP-diacylglycerol from sn-glycerol 3-phosphate: step 3/3.</text>
</comment>
<dbReference type="PANTHER" id="PTHR13619">
    <property type="entry name" value="PHOSPHATIDATE CYTIDYLYLTRANSFERASE, MITOCHONDRIAL"/>
    <property type="match status" value="1"/>
</dbReference>
<evidence type="ECO:0000256" key="13">
    <source>
        <dbReference type="ARBA" id="ARBA00023098"/>
    </source>
</evidence>
<keyword evidence="13" id="KW-0443">Lipid metabolism</keyword>
<evidence type="ECO:0000256" key="14">
    <source>
        <dbReference type="ARBA" id="ARBA00023128"/>
    </source>
</evidence>
<dbReference type="PANTHER" id="PTHR13619:SF0">
    <property type="entry name" value="PHOSPHATIDATE CYTIDYLYLTRANSFERASE, MITOCHONDRIAL"/>
    <property type="match status" value="1"/>
</dbReference>
<comment type="subcellular location">
    <subcellularLocation>
        <location evidence="2">Mitochondrion inner membrane</location>
        <topology evidence="2">Peripheral membrane protein</topology>
        <orientation evidence="2">Matrix side</orientation>
    </subcellularLocation>
</comment>
<evidence type="ECO:0000256" key="10">
    <source>
        <dbReference type="ARBA" id="ARBA00022695"/>
    </source>
</evidence>
<organism evidence="20 21">
    <name type="scientific">Bifiguratus adelaidae</name>
    <dbReference type="NCBI Taxonomy" id="1938954"/>
    <lineage>
        <taxon>Eukaryota</taxon>
        <taxon>Fungi</taxon>
        <taxon>Fungi incertae sedis</taxon>
        <taxon>Mucoromycota</taxon>
        <taxon>Mucoromycotina</taxon>
        <taxon>Endogonomycetes</taxon>
        <taxon>Endogonales</taxon>
        <taxon>Endogonales incertae sedis</taxon>
        <taxon>Bifiguratus</taxon>
    </lineage>
</organism>
<evidence type="ECO:0000256" key="19">
    <source>
        <dbReference type="SAM" id="MobiDB-lite"/>
    </source>
</evidence>
<feature type="compositionally biased region" description="Polar residues" evidence="19">
    <location>
        <begin position="35"/>
        <end position="48"/>
    </location>
</feature>
<evidence type="ECO:0000256" key="16">
    <source>
        <dbReference type="ARBA" id="ARBA00023209"/>
    </source>
</evidence>
<dbReference type="GO" id="GO:0005743">
    <property type="term" value="C:mitochondrial inner membrane"/>
    <property type="evidence" value="ECO:0007669"/>
    <property type="project" value="UniProtKB-SubCell"/>
</dbReference>
<comment type="pathway">
    <text evidence="4">Lipid metabolism.</text>
</comment>
<accession>A0A261Y3B7</accession>
<feature type="compositionally biased region" description="Low complexity" evidence="19">
    <location>
        <begin position="1"/>
        <end position="10"/>
    </location>
</feature>
<dbReference type="Proteomes" id="UP000242875">
    <property type="component" value="Unassembled WGS sequence"/>
</dbReference>
<dbReference type="GO" id="GO:0004605">
    <property type="term" value="F:phosphatidate cytidylyltransferase activity"/>
    <property type="evidence" value="ECO:0007669"/>
    <property type="project" value="UniProtKB-EC"/>
</dbReference>
<evidence type="ECO:0000256" key="3">
    <source>
        <dbReference type="ARBA" id="ARBA00005119"/>
    </source>
</evidence>
<sequence length="417" mass="46376">MPSSRSSSASQANVDRTEASSPQSSQMSPQTQESVETLPSTQKQQQRYKPTHAPALSPSNIPTSPDFGKNQHLSMDEEVKERFRQVVAEFSAPIRYAFAYGSGVFAQKGYDLENKPMVDFIFGVSHPSHWHYLNLQNRPGDYSFLGKLGSSTVSFVNNKLGAGVYFNPYVKINGMTLKYGVVSIDTLCQDLLDWRTLYLSGRMHKPIKILRDDARVRLANQVNLTSALRVALLRQGDSFTEEELWDGIVGISYRGDFRMHVGENPNKIKNIIASQTPQLRRLYAPLVSDMPNVAYVTPDGSDSPILAQDMHPKYRGLMVKKLPPNLRTRLVARYRISGEPGAKAFEGMSDQEAAMGDRIYQAVAGHPDLGQWIDDSCRDIIGGPALTQSIKGVLTAGVVKSTKYAGEKLSKWWSARK</sequence>
<evidence type="ECO:0000313" key="20">
    <source>
        <dbReference type="EMBL" id="OZJ05103.1"/>
    </source>
</evidence>
<keyword evidence="14" id="KW-0496">Mitochondrion</keyword>
<dbReference type="PIRSF" id="PIRSF028840">
    <property type="entry name" value="Mmp37"/>
    <property type="match status" value="1"/>
</dbReference>
<proteinExistence type="inferred from homology"/>
<keyword evidence="9" id="KW-0808">Transferase</keyword>
<evidence type="ECO:0000256" key="7">
    <source>
        <dbReference type="ARBA" id="ARBA00018337"/>
    </source>
</evidence>
<keyword evidence="21" id="KW-1185">Reference proteome</keyword>
<gene>
    <name evidence="20" type="ORF">BZG36_01358</name>
</gene>
<evidence type="ECO:0000256" key="11">
    <source>
        <dbReference type="ARBA" id="ARBA00022792"/>
    </source>
</evidence>
<dbReference type="Pfam" id="PF09139">
    <property type="entry name" value="Tam41_Mmp37"/>
    <property type="match status" value="1"/>
</dbReference>
<keyword evidence="17" id="KW-1208">Phospholipid metabolism</keyword>
<keyword evidence="15" id="KW-0472">Membrane</keyword>
<evidence type="ECO:0000313" key="21">
    <source>
        <dbReference type="Proteomes" id="UP000242875"/>
    </source>
</evidence>
<keyword evidence="11" id="KW-0999">Mitochondrion inner membrane</keyword>
<comment type="cofactor">
    <cofactor evidence="1">
        <name>Mg(2+)</name>
        <dbReference type="ChEBI" id="CHEBI:18420"/>
    </cofactor>
</comment>
<feature type="region of interest" description="Disordered" evidence="19">
    <location>
        <begin position="1"/>
        <end position="71"/>
    </location>
</feature>
<comment type="caution">
    <text evidence="20">The sequence shown here is derived from an EMBL/GenBank/DDBJ whole genome shotgun (WGS) entry which is preliminary data.</text>
</comment>
<evidence type="ECO:0000256" key="17">
    <source>
        <dbReference type="ARBA" id="ARBA00023264"/>
    </source>
</evidence>
<feature type="compositionally biased region" description="Low complexity" evidence="19">
    <location>
        <begin position="20"/>
        <end position="34"/>
    </location>
</feature>
<dbReference type="EMBL" id="MVBO01000022">
    <property type="protein sequence ID" value="OZJ05103.1"/>
    <property type="molecule type" value="Genomic_DNA"/>
</dbReference>
<evidence type="ECO:0000256" key="8">
    <source>
        <dbReference type="ARBA" id="ARBA00022516"/>
    </source>
</evidence>